<dbReference type="GO" id="GO:0016740">
    <property type="term" value="F:transferase activity"/>
    <property type="evidence" value="ECO:0007669"/>
    <property type="project" value="UniProtKB-KW"/>
</dbReference>
<feature type="domain" description="Polysaccharide pyruvyl transferase" evidence="1">
    <location>
        <begin position="14"/>
        <end position="314"/>
    </location>
</feature>
<dbReference type="OrthoDB" id="9799278at2"/>
<keyword evidence="3" id="KW-1185">Reference proteome</keyword>
<protein>
    <submittedName>
        <fullName evidence="2">Polysaccharide pyruvyl transferase</fullName>
    </submittedName>
</protein>
<name>A0A1M4WQF4_9FIRM</name>
<organism evidence="2 3">
    <name type="scientific">Alkalibacter saccharofermentans DSM 14828</name>
    <dbReference type="NCBI Taxonomy" id="1120975"/>
    <lineage>
        <taxon>Bacteria</taxon>
        <taxon>Bacillati</taxon>
        <taxon>Bacillota</taxon>
        <taxon>Clostridia</taxon>
        <taxon>Eubacteriales</taxon>
        <taxon>Eubacteriaceae</taxon>
        <taxon>Alkalibacter</taxon>
    </lineage>
</organism>
<proteinExistence type="predicted"/>
<gene>
    <name evidence="2" type="ORF">SAMN02746064_01314</name>
</gene>
<evidence type="ECO:0000313" key="2">
    <source>
        <dbReference type="EMBL" id="SHE83293.1"/>
    </source>
</evidence>
<evidence type="ECO:0000313" key="3">
    <source>
        <dbReference type="Proteomes" id="UP000184251"/>
    </source>
</evidence>
<accession>A0A1M4WQF4</accession>
<dbReference type="RefSeq" id="WP_073270341.1">
    <property type="nucleotide sequence ID" value="NZ_FQTU01000007.1"/>
</dbReference>
<dbReference type="AlphaFoldDB" id="A0A1M4WQF4"/>
<evidence type="ECO:0000259" key="1">
    <source>
        <dbReference type="Pfam" id="PF04230"/>
    </source>
</evidence>
<sequence length="380" mass="44071">MRKIGIVTLNGYYNYGNRLQNYALQTAIESLGYEVETLINDNKPLPNTDNGLTSKLKKIKNKSIKEIIKRIQDETRNIYYNKENNESDSIRTKIFKDFTNNHIRETNFKIAENNIPSNLSDKYSYFVTGSDQVWNPDYIYGSSINFLSFADKNKRISYAPSFGVSAIPEDIKEKYKEWIKDIEHISVREDDGAKIIRELTGREAPVLVDPTLLLSKEKWLSISKEASNKPKEKYLLTYFLGGIPEAYKKQINKIVKENDLKVINLGDIREKETYRTGPSEFIDYINSCSIFCTDSFHGAVFSMIMEKPFIIFEREGLPSTMFSRINTLLGKFNLENRKAENIRWEDDVFRIDYSHVPSILEREISKALDYLKASLKSDIE</sequence>
<dbReference type="Proteomes" id="UP000184251">
    <property type="component" value="Unassembled WGS sequence"/>
</dbReference>
<keyword evidence="2" id="KW-0808">Transferase</keyword>
<reference evidence="2 3" key="1">
    <citation type="submission" date="2016-11" db="EMBL/GenBank/DDBJ databases">
        <authorList>
            <person name="Jaros S."/>
            <person name="Januszkiewicz K."/>
            <person name="Wedrychowicz H."/>
        </authorList>
    </citation>
    <scope>NUCLEOTIDE SEQUENCE [LARGE SCALE GENOMIC DNA]</scope>
    <source>
        <strain evidence="2 3">DSM 14828</strain>
    </source>
</reference>
<dbReference type="EMBL" id="FQTU01000007">
    <property type="protein sequence ID" value="SHE83293.1"/>
    <property type="molecule type" value="Genomic_DNA"/>
</dbReference>
<dbReference type="Pfam" id="PF04230">
    <property type="entry name" value="PS_pyruv_trans"/>
    <property type="match status" value="1"/>
</dbReference>
<dbReference type="InterPro" id="IPR007345">
    <property type="entry name" value="Polysacch_pyruvyl_Trfase"/>
</dbReference>
<dbReference type="STRING" id="1120975.SAMN02746064_01314"/>